<dbReference type="InterPro" id="IPR011992">
    <property type="entry name" value="EF-hand-dom_pair"/>
</dbReference>
<evidence type="ECO:0008006" key="3">
    <source>
        <dbReference type="Google" id="ProtNLM"/>
    </source>
</evidence>
<dbReference type="OrthoDB" id="1716136at2759"/>
<accession>A0A1R3G5F5</accession>
<reference evidence="1 2" key="1">
    <citation type="submission" date="2013-09" db="EMBL/GenBank/DDBJ databases">
        <title>Corchorus capsularis genome sequencing.</title>
        <authorList>
            <person name="Alam M."/>
            <person name="Haque M.S."/>
            <person name="Islam M.S."/>
            <person name="Emdad E.M."/>
            <person name="Islam M.M."/>
            <person name="Ahmed B."/>
            <person name="Halim A."/>
            <person name="Hossen Q.M.M."/>
            <person name="Hossain M.Z."/>
            <person name="Ahmed R."/>
            <person name="Khan M.M."/>
            <person name="Islam R."/>
            <person name="Rashid M.M."/>
            <person name="Khan S.A."/>
            <person name="Rahman M.S."/>
            <person name="Alam M."/>
        </authorList>
    </citation>
    <scope>NUCLEOTIDE SEQUENCE [LARGE SCALE GENOMIC DNA]</scope>
    <source>
        <strain evidence="2">cv. CVL-1</strain>
        <tissue evidence="1">Whole seedling</tissue>
    </source>
</reference>
<dbReference type="Gene3D" id="1.10.238.10">
    <property type="entry name" value="EF-hand"/>
    <property type="match status" value="1"/>
</dbReference>
<name>A0A1R3G5F5_COCAP</name>
<protein>
    <recommendedName>
        <fullName evidence="3">EF-hand domain-containing protein</fullName>
    </recommendedName>
</protein>
<sequence>MAAQNQIPNNIDLFDAYFRKADLDGNGKINGTKAIAFSQGSNLPKHI</sequence>
<dbReference type="Proteomes" id="UP000188268">
    <property type="component" value="Unassembled WGS sequence"/>
</dbReference>
<gene>
    <name evidence="1" type="ORF">CCACVL1_28729</name>
</gene>
<comment type="caution">
    <text evidence="1">The sequence shown here is derived from an EMBL/GenBank/DDBJ whole genome shotgun (WGS) entry which is preliminary data.</text>
</comment>
<dbReference type="Gramene" id="OMO53315">
    <property type="protein sequence ID" value="OMO53315"/>
    <property type="gene ID" value="CCACVL1_28729"/>
</dbReference>
<evidence type="ECO:0000313" key="1">
    <source>
        <dbReference type="EMBL" id="OMO53315.1"/>
    </source>
</evidence>
<organism evidence="1 2">
    <name type="scientific">Corchorus capsularis</name>
    <name type="common">Jute</name>
    <dbReference type="NCBI Taxonomy" id="210143"/>
    <lineage>
        <taxon>Eukaryota</taxon>
        <taxon>Viridiplantae</taxon>
        <taxon>Streptophyta</taxon>
        <taxon>Embryophyta</taxon>
        <taxon>Tracheophyta</taxon>
        <taxon>Spermatophyta</taxon>
        <taxon>Magnoliopsida</taxon>
        <taxon>eudicotyledons</taxon>
        <taxon>Gunneridae</taxon>
        <taxon>Pentapetalae</taxon>
        <taxon>rosids</taxon>
        <taxon>malvids</taxon>
        <taxon>Malvales</taxon>
        <taxon>Malvaceae</taxon>
        <taxon>Grewioideae</taxon>
        <taxon>Apeibeae</taxon>
        <taxon>Corchorus</taxon>
    </lineage>
</organism>
<evidence type="ECO:0000313" key="2">
    <source>
        <dbReference type="Proteomes" id="UP000188268"/>
    </source>
</evidence>
<dbReference type="STRING" id="210143.A0A1R3G5F5"/>
<dbReference type="AlphaFoldDB" id="A0A1R3G5F5"/>
<dbReference type="SUPFAM" id="SSF47473">
    <property type="entry name" value="EF-hand"/>
    <property type="match status" value="1"/>
</dbReference>
<proteinExistence type="predicted"/>
<dbReference type="EMBL" id="AWWV01015210">
    <property type="protein sequence ID" value="OMO53315.1"/>
    <property type="molecule type" value="Genomic_DNA"/>
</dbReference>
<keyword evidence="2" id="KW-1185">Reference proteome</keyword>